<organism evidence="1 2">
    <name type="scientific">Salipaludibacillus neizhouensis</name>
    <dbReference type="NCBI Taxonomy" id="885475"/>
    <lineage>
        <taxon>Bacteria</taxon>
        <taxon>Bacillati</taxon>
        <taxon>Bacillota</taxon>
        <taxon>Bacilli</taxon>
        <taxon>Bacillales</taxon>
        <taxon>Bacillaceae</taxon>
    </lineage>
</organism>
<name>A0A3A9KBD9_9BACI</name>
<dbReference type="AlphaFoldDB" id="A0A3A9KBD9"/>
<reference evidence="1 2" key="1">
    <citation type="submission" date="2017-10" db="EMBL/GenBank/DDBJ databases">
        <title>Bacillus sp. nov., a halophilic bacterium isolated from a Keqin Lake.</title>
        <authorList>
            <person name="Wang H."/>
        </authorList>
    </citation>
    <scope>NUCLEOTIDE SEQUENCE [LARGE SCALE GENOMIC DNA]</scope>
    <source>
        <strain evidence="1 2">KCTC 13187</strain>
    </source>
</reference>
<dbReference type="InterPro" id="IPR010461">
    <property type="entry name" value="ComK"/>
</dbReference>
<comment type="caution">
    <text evidence="1">The sequence shown here is derived from an EMBL/GenBank/DDBJ whole genome shotgun (WGS) entry which is preliminary data.</text>
</comment>
<evidence type="ECO:0000313" key="2">
    <source>
        <dbReference type="Proteomes" id="UP000281498"/>
    </source>
</evidence>
<dbReference type="Proteomes" id="UP000281498">
    <property type="component" value="Unassembled WGS sequence"/>
</dbReference>
<dbReference type="EMBL" id="PDOE01000002">
    <property type="protein sequence ID" value="RKL68070.1"/>
    <property type="molecule type" value="Genomic_DNA"/>
</dbReference>
<evidence type="ECO:0000313" key="1">
    <source>
        <dbReference type="EMBL" id="RKL68070.1"/>
    </source>
</evidence>
<keyword evidence="2" id="KW-1185">Reference proteome</keyword>
<gene>
    <name evidence="1" type="ORF">CR203_06120</name>
</gene>
<sequence length="45" mass="5446">MFQTGVKRKVPITIYPTQDIYAFPTHSPTHFDYHWLFYTHIQSMT</sequence>
<protein>
    <submittedName>
        <fullName evidence="1">Uncharacterized protein</fullName>
    </submittedName>
</protein>
<dbReference type="Pfam" id="PF06338">
    <property type="entry name" value="ComK"/>
    <property type="match status" value="1"/>
</dbReference>
<dbReference type="GO" id="GO:0030420">
    <property type="term" value="P:establishment of competence for transformation"/>
    <property type="evidence" value="ECO:0007669"/>
    <property type="project" value="InterPro"/>
</dbReference>
<dbReference type="OrthoDB" id="2417337at2"/>
<proteinExistence type="predicted"/>
<accession>A0A3A9KBD9</accession>